<keyword evidence="3" id="KW-1133">Transmembrane helix</keyword>
<dbReference type="AlphaFoldDB" id="A0AA39ITW7"/>
<evidence type="ECO:0000313" key="4">
    <source>
        <dbReference type="EMBL" id="KAK0429780.1"/>
    </source>
</evidence>
<gene>
    <name evidence="4" type="ORF">EV421DRAFT_1745120</name>
</gene>
<feature type="transmembrane region" description="Helical" evidence="3">
    <location>
        <begin position="12"/>
        <end position="37"/>
    </location>
</feature>
<dbReference type="EMBL" id="JAUEPT010000212">
    <property type="protein sequence ID" value="KAK0429780.1"/>
    <property type="molecule type" value="Genomic_DNA"/>
</dbReference>
<accession>A0AA39ITW7</accession>
<evidence type="ECO:0000256" key="2">
    <source>
        <dbReference type="SAM" id="MobiDB-lite"/>
    </source>
</evidence>
<proteinExistence type="predicted"/>
<evidence type="ECO:0000256" key="1">
    <source>
        <dbReference type="SAM" id="Coils"/>
    </source>
</evidence>
<feature type="region of interest" description="Disordered" evidence="2">
    <location>
        <begin position="628"/>
        <end position="670"/>
    </location>
</feature>
<keyword evidence="1" id="KW-0175">Coiled coil</keyword>
<sequence length="820" mass="91995">MPSTLSTLSNAACYVCLMAGAAYVFSTDVLSFVIAGANDGLSFLTSCISGFGDIEVNFTGALNNTIRAPPFRLWWRDALVVGVERSTPLLFYPGFPEALATADPFCRVITPDSLTTTYRNHRSVSVVLADVCRRAFETEKLMTELLPKIIGGVDRLDAELESRREAAMFNPSRININITSYPGFLAYAMISIVDPIESMFRRGDFLRGGDHIPSDISPAMLLALGHWDLLVLETQLAIANVERIIDRLGDDFDLALSNQQFHHPCRKNTLSPQESGHKLAALDACLADLRLAESFRKRVHKHILKVKGGMVSLLMLMEQLPSQATSRVIVCMKQEMDLLRRKVEKLWPMLEKWWNGTLRIAAEYNLRQLFAAVSQVVLNENGHLCLPLPTILDIFEAIAIDGTVNRLMPAAVIHEFRAFVASSSANETMSSERASQILVTPKLSRVVWRIGFATVKQNIAKLEVHIQEQSGSITDLQHRLRESQMALEGADRKLHALKTQHQDKLAQENALRTSLSLDEQQKQVWKKERRQMQRRISQLERDVEITRMLPDQLIQEVEVNRMLNESQQQIEEELREAQLGVDIADISVWGGHQSPMFDPGIDEAYKCQWDWNAARREVGVGGMNLETRRTQTSQHEERITPSSPATTGPLKEELSEDGGTLGSPSPPHQKKDAWIQCEFIEVMNSRARMQTMLAQQSAVLPISVPILVQDLRDPGESLPVPGSSKMTEVLHEQLDKVTDVPAIIPEAVLRAYERAVERHLAQWPCQYLVDFFTALGVGLMITDRAMRSKVPKQSCQLADLDKLASLLEEDLDMRMLVAAL</sequence>
<name>A0AA39ITW7_9AGAR</name>
<keyword evidence="5" id="KW-1185">Reference proteome</keyword>
<organism evidence="4 5">
    <name type="scientific">Armillaria borealis</name>
    <dbReference type="NCBI Taxonomy" id="47425"/>
    <lineage>
        <taxon>Eukaryota</taxon>
        <taxon>Fungi</taxon>
        <taxon>Dikarya</taxon>
        <taxon>Basidiomycota</taxon>
        <taxon>Agaricomycotina</taxon>
        <taxon>Agaricomycetes</taxon>
        <taxon>Agaricomycetidae</taxon>
        <taxon>Agaricales</taxon>
        <taxon>Marasmiineae</taxon>
        <taxon>Physalacriaceae</taxon>
        <taxon>Armillaria</taxon>
    </lineage>
</organism>
<keyword evidence="3" id="KW-0472">Membrane</keyword>
<comment type="caution">
    <text evidence="4">The sequence shown here is derived from an EMBL/GenBank/DDBJ whole genome shotgun (WGS) entry which is preliminary data.</text>
</comment>
<protein>
    <submittedName>
        <fullName evidence="4">Uncharacterized protein</fullName>
    </submittedName>
</protein>
<dbReference type="Proteomes" id="UP001175226">
    <property type="component" value="Unassembled WGS sequence"/>
</dbReference>
<feature type="compositionally biased region" description="Basic and acidic residues" evidence="2">
    <location>
        <begin position="628"/>
        <end position="639"/>
    </location>
</feature>
<evidence type="ECO:0000256" key="3">
    <source>
        <dbReference type="SAM" id="Phobius"/>
    </source>
</evidence>
<keyword evidence="3" id="KW-0812">Transmembrane</keyword>
<reference evidence="4" key="1">
    <citation type="submission" date="2023-06" db="EMBL/GenBank/DDBJ databases">
        <authorList>
            <consortium name="Lawrence Berkeley National Laboratory"/>
            <person name="Ahrendt S."/>
            <person name="Sahu N."/>
            <person name="Indic B."/>
            <person name="Wong-Bajracharya J."/>
            <person name="Merenyi Z."/>
            <person name="Ke H.-M."/>
            <person name="Monk M."/>
            <person name="Kocsube S."/>
            <person name="Drula E."/>
            <person name="Lipzen A."/>
            <person name="Balint B."/>
            <person name="Henrissat B."/>
            <person name="Andreopoulos B."/>
            <person name="Martin F.M."/>
            <person name="Harder C.B."/>
            <person name="Rigling D."/>
            <person name="Ford K.L."/>
            <person name="Foster G.D."/>
            <person name="Pangilinan J."/>
            <person name="Papanicolaou A."/>
            <person name="Barry K."/>
            <person name="LaButti K."/>
            <person name="Viragh M."/>
            <person name="Koriabine M."/>
            <person name="Yan M."/>
            <person name="Riley R."/>
            <person name="Champramary S."/>
            <person name="Plett K.L."/>
            <person name="Tsai I.J."/>
            <person name="Slot J."/>
            <person name="Sipos G."/>
            <person name="Plett J."/>
            <person name="Nagy L.G."/>
            <person name="Grigoriev I.V."/>
        </authorList>
    </citation>
    <scope>NUCLEOTIDE SEQUENCE</scope>
    <source>
        <strain evidence="4">FPL87.14</strain>
    </source>
</reference>
<feature type="coiled-coil region" evidence="1">
    <location>
        <begin position="473"/>
        <end position="580"/>
    </location>
</feature>
<evidence type="ECO:0000313" key="5">
    <source>
        <dbReference type="Proteomes" id="UP001175226"/>
    </source>
</evidence>